<accession>E4UMP4</accession>
<sequence>MGSGSSSAMLGSAKTFLILFLLVVTVFAQPVSIAHRRRSLFDTVKLHRSKDAVSVEFETPCRHCFDDGESNVIFNIRIARTSSVCGENDVRLNDQKLAFAWDGANAVGDGVVTAQVAGRKEDVDLRLHWRSLCIASPRGSIEDYAAQILTFTFYPAGQEEGNDTSGFAVSFNSVDKPEILRLVTSPAPTSDKPSVLEEWLNTNGNDRLQQASLVKGHPITDAELEEQLKELHKLRDQAKALGDVIKEKDEKIREHLFEDCTNLTAELKECKTLQCFISATFQLVPDMFRLVKHRFGPLPTSLADSPCRPVSKVRQNGSEEGSEGKNSTSPYYIPYPVGSNNTSTTIDTTQNSNIGWTEPSPSKPPPNQLPSRSAIIKHVIRDFAFVSLFVAVIYMLLKHCGNSISCRRRRVDMLARREQRRTLHAYRAAACRYRLRQWWHRLLGREDMTPIAQSPTTPTNAHQRDDIRISALPPDSLTPGSENDTMPNEILGLRRVFEFVGELVNPNSAHAAGDRTQARLAAQDITQIAARRYATGTPAPSSTAPLTTIGSPRASTSILSFETDSEDTVDSLDPETATMVSG</sequence>
<dbReference type="STRING" id="535722.E4UMP4"/>
<reference evidence="6" key="1">
    <citation type="journal article" date="2012" name="MBio">
        <title>Comparative genome analysis of Trichophyton rubrum and related dermatophytes reveals candidate genes involved in infection.</title>
        <authorList>
            <person name="Martinez D.A."/>
            <person name="Oliver B.G."/>
            <person name="Graeser Y."/>
            <person name="Goldberg J.M."/>
            <person name="Li W."/>
            <person name="Martinez-Rossi N.M."/>
            <person name="Monod M."/>
            <person name="Shelest E."/>
            <person name="Barton R.C."/>
            <person name="Birch E."/>
            <person name="Brakhage A.A."/>
            <person name="Chen Z."/>
            <person name="Gurr S.J."/>
            <person name="Heiman D."/>
            <person name="Heitman J."/>
            <person name="Kosti I."/>
            <person name="Rossi A."/>
            <person name="Saif S."/>
            <person name="Samalova M."/>
            <person name="Saunders C.W."/>
            <person name="Shea T."/>
            <person name="Summerbell R.C."/>
            <person name="Xu J."/>
            <person name="Young S."/>
            <person name="Zeng Q."/>
            <person name="Birren B.W."/>
            <person name="Cuomo C.A."/>
            <person name="White T.C."/>
        </authorList>
    </citation>
    <scope>NUCLEOTIDE SEQUENCE [LARGE SCALE GENOMIC DNA]</scope>
    <source>
        <strain evidence="6">ATCC MYA-4604 / CBS 118893</strain>
    </source>
</reference>
<keyword evidence="3" id="KW-0812">Transmembrane</keyword>
<feature type="coiled-coil region" evidence="1">
    <location>
        <begin position="221"/>
        <end position="251"/>
    </location>
</feature>
<keyword evidence="3" id="KW-1133">Transmembrane helix</keyword>
<dbReference type="HOGENOM" id="CLU_020644_0_0_1"/>
<feature type="chain" id="PRO_5003190543" evidence="4">
    <location>
        <begin position="29"/>
        <end position="582"/>
    </location>
</feature>
<feature type="transmembrane region" description="Helical" evidence="3">
    <location>
        <begin position="379"/>
        <end position="397"/>
    </location>
</feature>
<feature type="region of interest" description="Disordered" evidence="2">
    <location>
        <begin position="533"/>
        <end position="582"/>
    </location>
</feature>
<dbReference type="VEuPathDB" id="FungiDB:MGYG_02472"/>
<protein>
    <submittedName>
        <fullName evidence="5">Uncharacterized protein</fullName>
    </submittedName>
</protein>
<evidence type="ECO:0000313" key="6">
    <source>
        <dbReference type="Proteomes" id="UP000002669"/>
    </source>
</evidence>
<evidence type="ECO:0000256" key="4">
    <source>
        <dbReference type="SAM" id="SignalP"/>
    </source>
</evidence>
<dbReference type="InParanoid" id="E4UMP4"/>
<organism evidence="6">
    <name type="scientific">Arthroderma gypseum (strain ATCC MYA-4604 / CBS 118893)</name>
    <name type="common">Microsporum gypseum</name>
    <dbReference type="NCBI Taxonomy" id="535722"/>
    <lineage>
        <taxon>Eukaryota</taxon>
        <taxon>Fungi</taxon>
        <taxon>Dikarya</taxon>
        <taxon>Ascomycota</taxon>
        <taxon>Pezizomycotina</taxon>
        <taxon>Eurotiomycetes</taxon>
        <taxon>Eurotiomycetidae</taxon>
        <taxon>Onygenales</taxon>
        <taxon>Arthrodermataceae</taxon>
        <taxon>Nannizzia</taxon>
    </lineage>
</organism>
<evidence type="ECO:0000313" key="5">
    <source>
        <dbReference type="EMBL" id="EFQ99461.1"/>
    </source>
</evidence>
<dbReference type="AlphaFoldDB" id="E4UMP4"/>
<keyword evidence="1" id="KW-0175">Coiled coil</keyword>
<dbReference type="GeneID" id="10030246"/>
<feature type="compositionally biased region" description="Polar residues" evidence="2">
    <location>
        <begin position="338"/>
        <end position="355"/>
    </location>
</feature>
<feature type="signal peptide" evidence="4">
    <location>
        <begin position="1"/>
        <end position="28"/>
    </location>
</feature>
<keyword evidence="6" id="KW-1185">Reference proteome</keyword>
<dbReference type="eggNOG" id="ENOG502SMBT">
    <property type="taxonomic scope" value="Eukaryota"/>
</dbReference>
<feature type="compositionally biased region" description="Acidic residues" evidence="2">
    <location>
        <begin position="563"/>
        <end position="573"/>
    </location>
</feature>
<name>E4UMP4_ARTGP</name>
<proteinExistence type="predicted"/>
<evidence type="ECO:0000256" key="1">
    <source>
        <dbReference type="SAM" id="Coils"/>
    </source>
</evidence>
<feature type="compositionally biased region" description="Polar residues" evidence="2">
    <location>
        <begin position="313"/>
        <end position="330"/>
    </location>
</feature>
<gene>
    <name evidence="5" type="ORF">MGYG_02472</name>
</gene>
<evidence type="ECO:0000256" key="3">
    <source>
        <dbReference type="SAM" id="Phobius"/>
    </source>
</evidence>
<feature type="compositionally biased region" description="Low complexity" evidence="2">
    <location>
        <begin position="534"/>
        <end position="548"/>
    </location>
</feature>
<keyword evidence="4" id="KW-0732">Signal</keyword>
<dbReference type="OMA" id="ESWREPP"/>
<evidence type="ECO:0000256" key="2">
    <source>
        <dbReference type="SAM" id="MobiDB-lite"/>
    </source>
</evidence>
<dbReference type="OrthoDB" id="4225201at2759"/>
<dbReference type="RefSeq" id="XP_003174944.1">
    <property type="nucleotide sequence ID" value="XM_003174896.1"/>
</dbReference>
<keyword evidence="3" id="KW-0472">Membrane</keyword>
<dbReference type="Proteomes" id="UP000002669">
    <property type="component" value="Unassembled WGS sequence"/>
</dbReference>
<dbReference type="EMBL" id="DS989823">
    <property type="protein sequence ID" value="EFQ99461.1"/>
    <property type="molecule type" value="Genomic_DNA"/>
</dbReference>
<feature type="region of interest" description="Disordered" evidence="2">
    <location>
        <begin position="306"/>
        <end position="369"/>
    </location>
</feature>
<feature type="compositionally biased region" description="Polar residues" evidence="2">
    <location>
        <begin position="549"/>
        <end position="562"/>
    </location>
</feature>